<reference evidence="2 3" key="1">
    <citation type="submission" date="2021-01" db="EMBL/GenBank/DDBJ databases">
        <title>Whole genome shotgun sequence of Plantactinospora endophytica NBRC 110450.</title>
        <authorList>
            <person name="Komaki H."/>
            <person name="Tamura T."/>
        </authorList>
    </citation>
    <scope>NUCLEOTIDE SEQUENCE [LARGE SCALE GENOMIC DNA]</scope>
    <source>
        <strain evidence="2 3">NBRC 110450</strain>
    </source>
</reference>
<evidence type="ECO:0000313" key="2">
    <source>
        <dbReference type="EMBL" id="GIG91312.1"/>
    </source>
</evidence>
<evidence type="ECO:0000256" key="1">
    <source>
        <dbReference type="SAM" id="MobiDB-lite"/>
    </source>
</evidence>
<dbReference type="EMBL" id="BONW01000036">
    <property type="protein sequence ID" value="GIG91312.1"/>
    <property type="molecule type" value="Genomic_DNA"/>
</dbReference>
<organism evidence="2 3">
    <name type="scientific">Plantactinospora endophytica</name>
    <dbReference type="NCBI Taxonomy" id="673535"/>
    <lineage>
        <taxon>Bacteria</taxon>
        <taxon>Bacillati</taxon>
        <taxon>Actinomycetota</taxon>
        <taxon>Actinomycetes</taxon>
        <taxon>Micromonosporales</taxon>
        <taxon>Micromonosporaceae</taxon>
        <taxon>Plantactinospora</taxon>
    </lineage>
</organism>
<proteinExistence type="predicted"/>
<gene>
    <name evidence="2" type="ORF">Pen02_62480</name>
</gene>
<name>A0ABQ4E9C4_9ACTN</name>
<accession>A0ABQ4E9C4</accession>
<feature type="compositionally biased region" description="Basic and acidic residues" evidence="1">
    <location>
        <begin position="20"/>
        <end position="32"/>
    </location>
</feature>
<comment type="caution">
    <text evidence="2">The sequence shown here is derived from an EMBL/GenBank/DDBJ whole genome shotgun (WGS) entry which is preliminary data.</text>
</comment>
<sequence>MSTTLARHPLRTSLPMISDQHVRPELPADNDSRPLGYLYSSWDPGTAAEVETEPGYYDPDSQVWVTPGGGITAGVFTKTGTGGCPGDCVTDDACS</sequence>
<evidence type="ECO:0000313" key="3">
    <source>
        <dbReference type="Proteomes" id="UP000646749"/>
    </source>
</evidence>
<feature type="region of interest" description="Disordered" evidence="1">
    <location>
        <begin position="1"/>
        <end position="33"/>
    </location>
</feature>
<keyword evidence="3" id="KW-1185">Reference proteome</keyword>
<dbReference type="RefSeq" id="WP_239141586.1">
    <property type="nucleotide sequence ID" value="NZ_BONW01000036.1"/>
</dbReference>
<dbReference type="Proteomes" id="UP000646749">
    <property type="component" value="Unassembled WGS sequence"/>
</dbReference>
<protein>
    <submittedName>
        <fullName evidence="2">Uncharacterized protein</fullName>
    </submittedName>
</protein>